<gene>
    <name evidence="2" type="ORF">QPL79_06295</name>
</gene>
<evidence type="ECO:0000256" key="1">
    <source>
        <dbReference type="SAM" id="Phobius"/>
    </source>
</evidence>
<dbReference type="Proteomes" id="UP001529235">
    <property type="component" value="Unassembled WGS sequence"/>
</dbReference>
<evidence type="ECO:0000313" key="3">
    <source>
        <dbReference type="Proteomes" id="UP001529235"/>
    </source>
</evidence>
<proteinExistence type="predicted"/>
<sequence>MGRGVSSPVSAAIISFAIIALAIYTTLLTTNSMVQVYRLLKNPYNVECSYLRIASAVLYPNSTMEIVIDNDGPNTINDISSLGMVVVIYANESQYTYTLKNCNTLSHGCWFAEKIVVGSATLGYGVGKPFRPGEKLYAKALLGLNTSSISYGYVAIFSSCSKAERVIVSSNG</sequence>
<keyword evidence="3" id="KW-1185">Reference proteome</keyword>
<keyword evidence="1" id="KW-1133">Transmembrane helix</keyword>
<dbReference type="AlphaFoldDB" id="A0ABD4Z8C5"/>
<reference evidence="2 3" key="1">
    <citation type="submission" date="2023-05" db="EMBL/GenBank/DDBJ databases">
        <title>A new hyperthermophilic archaea 'Ignisphaera cupida' sp. nov. and description of the family 'Ignisphaeraceae' fam. nov.</title>
        <authorList>
            <person name="Podosokorskaya O.A."/>
            <person name="Elcheninov A.G."/>
            <person name="Klukina A."/>
            <person name="Merkel A.Y."/>
        </authorList>
    </citation>
    <scope>NUCLEOTIDE SEQUENCE [LARGE SCALE GENOMIC DNA]</scope>
    <source>
        <strain evidence="2 3">4213-co</strain>
    </source>
</reference>
<keyword evidence="1" id="KW-0812">Transmembrane</keyword>
<evidence type="ECO:0008006" key="4">
    <source>
        <dbReference type="Google" id="ProtNLM"/>
    </source>
</evidence>
<dbReference type="EMBL" id="JASNVW010000003">
    <property type="protein sequence ID" value="MDK6028969.1"/>
    <property type="molecule type" value="Genomic_DNA"/>
</dbReference>
<evidence type="ECO:0000313" key="2">
    <source>
        <dbReference type="EMBL" id="MDK6028969.1"/>
    </source>
</evidence>
<feature type="transmembrane region" description="Helical" evidence="1">
    <location>
        <begin position="12"/>
        <end position="34"/>
    </location>
</feature>
<accession>A0ABD4Z8C5</accession>
<dbReference type="RefSeq" id="WP_285273953.1">
    <property type="nucleotide sequence ID" value="NZ_JASNVW010000003.1"/>
</dbReference>
<organism evidence="2 3">
    <name type="scientific">Ignisphaera cupida</name>
    <dbReference type="NCBI Taxonomy" id="3050454"/>
    <lineage>
        <taxon>Archaea</taxon>
        <taxon>Thermoproteota</taxon>
        <taxon>Thermoprotei</taxon>
        <taxon>Desulfurococcales</taxon>
        <taxon>Desulfurococcaceae</taxon>
        <taxon>Ignisphaera</taxon>
    </lineage>
</organism>
<protein>
    <recommendedName>
        <fullName evidence="4">Flagellin</fullName>
    </recommendedName>
</protein>
<comment type="caution">
    <text evidence="2">The sequence shown here is derived from an EMBL/GenBank/DDBJ whole genome shotgun (WGS) entry which is preliminary data.</text>
</comment>
<keyword evidence="1" id="KW-0472">Membrane</keyword>
<name>A0ABD4Z8C5_9CREN</name>